<feature type="binding site" evidence="14">
    <location>
        <position position="610"/>
    </location>
    <ligand>
        <name>Mn(2+)</name>
        <dbReference type="ChEBI" id="CHEBI:29035"/>
    </ligand>
</feature>
<gene>
    <name evidence="14" type="primary">cas1</name>
    <name evidence="16" type="ORF">SAMN05660197_0995</name>
</gene>
<dbReference type="InterPro" id="IPR002729">
    <property type="entry name" value="CRISPR-assoc_Cas1"/>
</dbReference>
<comment type="similarity">
    <text evidence="14">Belongs to the CRISPR-associated endonuclease Cas1 family.</text>
</comment>
<evidence type="ECO:0000313" key="17">
    <source>
        <dbReference type="Proteomes" id="UP000192602"/>
    </source>
</evidence>
<dbReference type="SUPFAM" id="SSF56672">
    <property type="entry name" value="DNA/RNA polymerases"/>
    <property type="match status" value="1"/>
</dbReference>
<comment type="similarity">
    <text evidence="12">Belongs to the bacterial reverse transcriptase family.</text>
</comment>
<dbReference type="PANTHER" id="PTHR34353:SF2">
    <property type="entry name" value="CRISPR-ASSOCIATED ENDONUCLEASE CAS1 1"/>
    <property type="match status" value="1"/>
</dbReference>
<evidence type="ECO:0000256" key="5">
    <source>
        <dbReference type="ARBA" id="ARBA00022759"/>
    </source>
</evidence>
<dbReference type="PRINTS" id="PR00866">
    <property type="entry name" value="RNADNAPOLMS"/>
</dbReference>
<keyword evidence="17" id="KW-1185">Reference proteome</keyword>
<keyword evidence="1" id="KW-0808">Transferase</keyword>
<comment type="subunit">
    <text evidence="13 14">Homodimer, forms a heterotetramer with a Cas2 homodimer.</text>
</comment>
<reference evidence="17" key="1">
    <citation type="submission" date="2017-04" db="EMBL/GenBank/DDBJ databases">
        <authorList>
            <person name="Varghese N."/>
            <person name="Submissions S."/>
        </authorList>
    </citation>
    <scope>NUCLEOTIDE SEQUENCE [LARGE SCALE GENOMIC DNA]</scope>
    <source>
        <strain evidence="17">DSM 16512</strain>
    </source>
</reference>
<dbReference type="Pfam" id="PF01867">
    <property type="entry name" value="Cas_Cas1"/>
    <property type="match status" value="1"/>
</dbReference>
<dbReference type="PROSITE" id="PS50878">
    <property type="entry name" value="RT_POL"/>
    <property type="match status" value="1"/>
</dbReference>
<evidence type="ECO:0000256" key="2">
    <source>
        <dbReference type="ARBA" id="ARBA00022695"/>
    </source>
</evidence>
<evidence type="ECO:0000256" key="7">
    <source>
        <dbReference type="ARBA" id="ARBA00022842"/>
    </source>
</evidence>
<evidence type="ECO:0000256" key="10">
    <source>
        <dbReference type="ARBA" id="ARBA00023125"/>
    </source>
</evidence>
<keyword evidence="2" id="KW-0548">Nucleotidyltransferase</keyword>
<evidence type="ECO:0000256" key="11">
    <source>
        <dbReference type="ARBA" id="ARBA00023211"/>
    </source>
</evidence>
<organism evidence="16 17">
    <name type="scientific">Nitratiruptor tergarcus DSM 16512</name>
    <dbReference type="NCBI Taxonomy" id="1069081"/>
    <lineage>
        <taxon>Bacteria</taxon>
        <taxon>Pseudomonadati</taxon>
        <taxon>Campylobacterota</taxon>
        <taxon>Epsilonproteobacteria</taxon>
        <taxon>Nautiliales</taxon>
        <taxon>Nitratiruptoraceae</taxon>
        <taxon>Nitratiruptor</taxon>
    </lineage>
</organism>
<keyword evidence="8 16" id="KW-0695">RNA-directed DNA polymerase</keyword>
<dbReference type="Proteomes" id="UP000192602">
    <property type="component" value="Unassembled WGS sequence"/>
</dbReference>
<evidence type="ECO:0000259" key="15">
    <source>
        <dbReference type="PROSITE" id="PS50878"/>
    </source>
</evidence>
<dbReference type="GO" id="GO:0043571">
    <property type="term" value="P:maintenance of CRISPR repeat elements"/>
    <property type="evidence" value="ECO:0007669"/>
    <property type="project" value="UniProtKB-UniRule"/>
</dbReference>
<dbReference type="InterPro" id="IPR043128">
    <property type="entry name" value="Rev_trsase/Diguanyl_cyclase"/>
</dbReference>
<dbReference type="InterPro" id="IPR000123">
    <property type="entry name" value="Reverse_transcriptase_msDNA"/>
</dbReference>
<evidence type="ECO:0000256" key="12">
    <source>
        <dbReference type="ARBA" id="ARBA00034120"/>
    </source>
</evidence>
<dbReference type="CDD" id="cd09634">
    <property type="entry name" value="Cas1_I-II-III"/>
    <property type="match status" value="1"/>
</dbReference>
<evidence type="ECO:0000256" key="13">
    <source>
        <dbReference type="ARBA" id="ARBA00038592"/>
    </source>
</evidence>
<comment type="cofactor">
    <cofactor evidence="14">
        <name>Mg(2+)</name>
        <dbReference type="ChEBI" id="CHEBI:18420"/>
    </cofactor>
    <cofactor evidence="14">
        <name>Mn(2+)</name>
        <dbReference type="ChEBI" id="CHEBI:29035"/>
    </cofactor>
</comment>
<dbReference type="PANTHER" id="PTHR34353">
    <property type="entry name" value="CRISPR-ASSOCIATED ENDONUCLEASE CAS1 1"/>
    <property type="match status" value="1"/>
</dbReference>
<dbReference type="InterPro" id="IPR042211">
    <property type="entry name" value="CRISPR-assoc_Cas1_N"/>
</dbReference>
<sequence>MKSYIFNKTFEDIFTKERIAYEAKRAGFDIPYKNFFNFAPHKSFFIPKNSNGMRQISVPDTKAKIIQKILHDELTSVLRFSDRNYAYQKNKSPLKAINRVKHIIKNYEFILKADIKDFFDSIDHDRLLAKLSKIIKDPKIIYLIALFLKNGSLFHNQWIDKTEGVYQGDVLSPLLSNIYLHKFDMKLENENIEFVRFADDMIFFANPYKETKKILNFINQLLQQEKLSLHPDKLYITHKNKPFEYLGVLFDIPTNSYSIENERLMSKISTISKETKNLDLDQTIKKLNEHIEGFLNYYAKIINNTNQLELLQKRADEIIIAKIIEAKQNKTITRKSDFLQKLSSLLAYTKTSPINLVNHAYEQLRLKSPKKAAYKTIEQKKRDFFKNSLKTTELIISKPGTYLSFSQGKISIKTHDAPIKRIPFKKLRRIIILTTRSSLSTYLIKKCAEEKIDIDFIAENEPYALLTYHKTIAKELHIKQLKLILSPKGLHYTKNLYYAKAKNQRNLLKYFNIRRKNESLQKYIEKITLLIPKIKNAKDSKTIMGIEAQISQLYWNGFKLITNLPYFQRTHKDSKDPINQALNYGYAILYNRIQAALIKEGLNIYYSFLHVTDYRKPTLVFDMIEPFRQPIVDREIISIITKNQTIKQKDGRLTSNSLKLIIQNIQERLASFTKTKFGKTTYLNLIYFEANALKKAIENEDPNHTFFIAKY</sequence>
<dbReference type="Gene3D" id="1.20.120.920">
    <property type="entry name" value="CRISPR-associated endonuclease Cas1, C-terminal domain"/>
    <property type="match status" value="1"/>
</dbReference>
<feature type="binding site" evidence="14">
    <location>
        <position position="625"/>
    </location>
    <ligand>
        <name>Mn(2+)</name>
        <dbReference type="ChEBI" id="CHEBI:29035"/>
    </ligand>
</feature>
<dbReference type="EC" id="3.1.-.-" evidence="14"/>
<dbReference type="InterPro" id="IPR000477">
    <property type="entry name" value="RT_dom"/>
</dbReference>
<feature type="domain" description="Reverse transcriptase" evidence="15">
    <location>
        <begin position="27"/>
        <end position="250"/>
    </location>
</feature>
<comment type="function">
    <text evidence="14">CRISPR (clustered regularly interspaced short palindromic repeat), is an adaptive immune system that provides protection against mobile genetic elements (viruses, transposable elements and conjugative plasmids). CRISPR clusters contain spacers, sequences complementary to antecedent mobile elements, and target invading nucleic acids. CRISPR clusters are transcribed and processed into CRISPR RNA (crRNA). Acts as a dsDNA endonuclease. Involved in the integration of spacer DNA into the CRISPR cassette.</text>
</comment>
<keyword evidence="9 14" id="KW-0051">Antiviral defense</keyword>
<dbReference type="GO" id="GO:0051607">
    <property type="term" value="P:defense response to virus"/>
    <property type="evidence" value="ECO:0007669"/>
    <property type="project" value="UniProtKB-UniRule"/>
</dbReference>
<dbReference type="GO" id="GO:0003964">
    <property type="term" value="F:RNA-directed DNA polymerase activity"/>
    <property type="evidence" value="ECO:0007669"/>
    <property type="project" value="UniProtKB-KW"/>
</dbReference>
<dbReference type="CDD" id="cd01651">
    <property type="entry name" value="RT_G2_intron"/>
    <property type="match status" value="1"/>
</dbReference>
<feature type="binding site" evidence="14">
    <location>
        <position position="547"/>
    </location>
    <ligand>
        <name>Mn(2+)</name>
        <dbReference type="ChEBI" id="CHEBI:29035"/>
    </ligand>
</feature>
<evidence type="ECO:0000256" key="8">
    <source>
        <dbReference type="ARBA" id="ARBA00022918"/>
    </source>
</evidence>
<keyword evidence="7 14" id="KW-0460">Magnesium</keyword>
<keyword evidence="3 14" id="KW-0540">Nuclease</keyword>
<dbReference type="GO" id="GO:0046872">
    <property type="term" value="F:metal ion binding"/>
    <property type="evidence" value="ECO:0007669"/>
    <property type="project" value="UniProtKB-UniRule"/>
</dbReference>
<name>A0A1W1WT14_9BACT</name>
<dbReference type="OrthoDB" id="5366084at2"/>
<dbReference type="RefSeq" id="WP_159445315.1">
    <property type="nucleotide sequence ID" value="NZ_AP026671.1"/>
</dbReference>
<proteinExistence type="inferred from homology"/>
<dbReference type="GO" id="GO:0003723">
    <property type="term" value="F:RNA binding"/>
    <property type="evidence" value="ECO:0007669"/>
    <property type="project" value="InterPro"/>
</dbReference>
<evidence type="ECO:0000256" key="4">
    <source>
        <dbReference type="ARBA" id="ARBA00022723"/>
    </source>
</evidence>
<keyword evidence="11 14" id="KW-0464">Manganese</keyword>
<dbReference type="InterPro" id="IPR050646">
    <property type="entry name" value="Cas1"/>
</dbReference>
<protein>
    <recommendedName>
        <fullName evidence="14">CRISPR-associated endonuclease Cas1</fullName>
        <ecNumber evidence="14">3.1.-.-</ecNumber>
    </recommendedName>
</protein>
<dbReference type="EMBL" id="FWWZ01000001">
    <property type="protein sequence ID" value="SMC09190.1"/>
    <property type="molecule type" value="Genomic_DNA"/>
</dbReference>
<dbReference type="Pfam" id="PF00078">
    <property type="entry name" value="RVT_1"/>
    <property type="match status" value="1"/>
</dbReference>
<dbReference type="NCBIfam" id="TIGR00287">
    <property type="entry name" value="cas1"/>
    <property type="match status" value="1"/>
</dbReference>
<evidence type="ECO:0000256" key="1">
    <source>
        <dbReference type="ARBA" id="ARBA00022679"/>
    </source>
</evidence>
<dbReference type="GO" id="GO:0003677">
    <property type="term" value="F:DNA binding"/>
    <property type="evidence" value="ECO:0007669"/>
    <property type="project" value="UniProtKB-KW"/>
</dbReference>
<dbReference type="HAMAP" id="MF_01470">
    <property type="entry name" value="Cas1"/>
    <property type="match status" value="1"/>
</dbReference>
<dbReference type="InterPro" id="IPR043502">
    <property type="entry name" value="DNA/RNA_pol_sf"/>
</dbReference>
<keyword evidence="5 14" id="KW-0255">Endonuclease</keyword>
<evidence type="ECO:0000256" key="3">
    <source>
        <dbReference type="ARBA" id="ARBA00022722"/>
    </source>
</evidence>
<keyword evidence="4 14" id="KW-0479">Metal-binding</keyword>
<dbReference type="Gene3D" id="3.100.10.20">
    <property type="entry name" value="CRISPR-associated endonuclease Cas1, N-terminal domain"/>
    <property type="match status" value="1"/>
</dbReference>
<evidence type="ECO:0000256" key="9">
    <source>
        <dbReference type="ARBA" id="ARBA00023118"/>
    </source>
</evidence>
<dbReference type="GO" id="GO:0004519">
    <property type="term" value="F:endonuclease activity"/>
    <property type="evidence" value="ECO:0007669"/>
    <property type="project" value="UniProtKB-UniRule"/>
</dbReference>
<dbReference type="InterPro" id="IPR042206">
    <property type="entry name" value="CRISPR-assoc_Cas1_C"/>
</dbReference>
<keyword evidence="6 14" id="KW-0378">Hydrolase</keyword>
<dbReference type="AlphaFoldDB" id="A0A1W1WT14"/>
<dbReference type="GO" id="GO:0016787">
    <property type="term" value="F:hydrolase activity"/>
    <property type="evidence" value="ECO:0007669"/>
    <property type="project" value="UniProtKB-KW"/>
</dbReference>
<dbReference type="STRING" id="1069081.SAMN05660197_0995"/>
<evidence type="ECO:0000313" key="16">
    <source>
        <dbReference type="EMBL" id="SMC09190.1"/>
    </source>
</evidence>
<evidence type="ECO:0000256" key="14">
    <source>
        <dbReference type="HAMAP-Rule" id="MF_01470"/>
    </source>
</evidence>
<evidence type="ECO:0000256" key="6">
    <source>
        <dbReference type="ARBA" id="ARBA00022801"/>
    </source>
</evidence>
<accession>A0A1W1WT14</accession>
<keyword evidence="10 14" id="KW-0238">DNA-binding</keyword>
<dbReference type="Gene3D" id="3.30.70.270">
    <property type="match status" value="1"/>
</dbReference>